<dbReference type="AlphaFoldDB" id="A0A0E9W8B8"/>
<reference evidence="1" key="2">
    <citation type="journal article" date="2015" name="Fish Shellfish Immunol.">
        <title>Early steps in the European eel (Anguilla anguilla)-Vibrio vulnificus interaction in the gills: Role of the RtxA13 toxin.</title>
        <authorList>
            <person name="Callol A."/>
            <person name="Pajuelo D."/>
            <person name="Ebbesson L."/>
            <person name="Teles M."/>
            <person name="MacKenzie S."/>
            <person name="Amaro C."/>
        </authorList>
    </citation>
    <scope>NUCLEOTIDE SEQUENCE</scope>
</reference>
<sequence>MSLLCWAFVQDSAGPRGPKSKPTATFKAKGSGWMCPTPLLFSTRVLRKNQAKLHFGTVKNNREIMSLRLRCPCSLTENRHFS</sequence>
<proteinExistence type="predicted"/>
<protein>
    <submittedName>
        <fullName evidence="1">Uncharacterized protein</fullName>
    </submittedName>
</protein>
<name>A0A0E9W8B8_ANGAN</name>
<organism evidence="1">
    <name type="scientific">Anguilla anguilla</name>
    <name type="common">European freshwater eel</name>
    <name type="synonym">Muraena anguilla</name>
    <dbReference type="NCBI Taxonomy" id="7936"/>
    <lineage>
        <taxon>Eukaryota</taxon>
        <taxon>Metazoa</taxon>
        <taxon>Chordata</taxon>
        <taxon>Craniata</taxon>
        <taxon>Vertebrata</taxon>
        <taxon>Euteleostomi</taxon>
        <taxon>Actinopterygii</taxon>
        <taxon>Neopterygii</taxon>
        <taxon>Teleostei</taxon>
        <taxon>Anguilliformes</taxon>
        <taxon>Anguillidae</taxon>
        <taxon>Anguilla</taxon>
    </lineage>
</organism>
<evidence type="ECO:0000313" key="1">
    <source>
        <dbReference type="EMBL" id="JAH86612.1"/>
    </source>
</evidence>
<dbReference type="EMBL" id="GBXM01021965">
    <property type="protein sequence ID" value="JAH86612.1"/>
    <property type="molecule type" value="Transcribed_RNA"/>
</dbReference>
<reference evidence="1" key="1">
    <citation type="submission" date="2014-11" db="EMBL/GenBank/DDBJ databases">
        <authorList>
            <person name="Amaro Gonzalez C."/>
        </authorList>
    </citation>
    <scope>NUCLEOTIDE SEQUENCE</scope>
</reference>
<accession>A0A0E9W8B8</accession>